<comment type="similarity">
    <text evidence="3">Belongs to the HAD-like hydrolase superfamily. CbbY/CbbZ/Gph/YieH family.</text>
</comment>
<evidence type="ECO:0000256" key="4">
    <source>
        <dbReference type="ARBA" id="ARBA00013078"/>
    </source>
</evidence>
<dbReference type="SUPFAM" id="SSF56784">
    <property type="entry name" value="HAD-like"/>
    <property type="match status" value="1"/>
</dbReference>
<dbReference type="PANTHER" id="PTHR43434:SF1">
    <property type="entry name" value="PHOSPHOGLYCOLATE PHOSPHATASE"/>
    <property type="match status" value="1"/>
</dbReference>
<sequence>MGGVIFDLDQTIVDSSIAEKFRNTGKWEQVYPLIRDFVLYPGVQGALVYLRQKGIPFAIVTSSPSKYCGKITDHFDIICDNKVCYHDTTRRKPHPDPINLAIQRMGVDPGKILSLGDLPKDIQASKAAGAISVACLWGSFNTAALRASEPHYIVERSEELPDFLKRFF</sequence>
<dbReference type="Pfam" id="PF13419">
    <property type="entry name" value="HAD_2"/>
    <property type="match status" value="1"/>
</dbReference>
<dbReference type="RefSeq" id="WP_116854049.1">
    <property type="nucleotide sequence ID" value="NZ_QTJV01000004.1"/>
</dbReference>
<comment type="caution">
    <text evidence="5">The sequence shown here is derived from an EMBL/GenBank/DDBJ whole genome shotgun (WGS) entry which is preliminary data.</text>
</comment>
<evidence type="ECO:0000256" key="1">
    <source>
        <dbReference type="ARBA" id="ARBA00000830"/>
    </source>
</evidence>
<dbReference type="EMBL" id="QTJV01000004">
    <property type="protein sequence ID" value="RFM34466.1"/>
    <property type="molecule type" value="Genomic_DNA"/>
</dbReference>
<gene>
    <name evidence="5" type="ORF">DXN04_14410</name>
</gene>
<evidence type="ECO:0000313" key="5">
    <source>
        <dbReference type="EMBL" id="RFM34466.1"/>
    </source>
</evidence>
<keyword evidence="5" id="KW-0378">Hydrolase</keyword>
<name>A0A3E1P2P6_9BACT</name>
<comment type="catalytic activity">
    <reaction evidence="1">
        <text>2-phosphoglycolate + H2O = glycolate + phosphate</text>
        <dbReference type="Rhea" id="RHEA:14369"/>
        <dbReference type="ChEBI" id="CHEBI:15377"/>
        <dbReference type="ChEBI" id="CHEBI:29805"/>
        <dbReference type="ChEBI" id="CHEBI:43474"/>
        <dbReference type="ChEBI" id="CHEBI:58033"/>
        <dbReference type="EC" id="3.1.3.18"/>
    </reaction>
</comment>
<organism evidence="5 6">
    <name type="scientific">Chitinophaga silvisoli</name>
    <dbReference type="NCBI Taxonomy" id="2291814"/>
    <lineage>
        <taxon>Bacteria</taxon>
        <taxon>Pseudomonadati</taxon>
        <taxon>Bacteroidota</taxon>
        <taxon>Chitinophagia</taxon>
        <taxon>Chitinophagales</taxon>
        <taxon>Chitinophagaceae</taxon>
        <taxon>Chitinophaga</taxon>
    </lineage>
</organism>
<evidence type="ECO:0000256" key="2">
    <source>
        <dbReference type="ARBA" id="ARBA00004818"/>
    </source>
</evidence>
<dbReference type="AlphaFoldDB" id="A0A3E1P2P6"/>
<proteinExistence type="inferred from homology"/>
<evidence type="ECO:0000313" key="6">
    <source>
        <dbReference type="Proteomes" id="UP000261174"/>
    </source>
</evidence>
<dbReference type="GO" id="GO:0008967">
    <property type="term" value="F:phosphoglycolate phosphatase activity"/>
    <property type="evidence" value="ECO:0007669"/>
    <property type="project" value="UniProtKB-EC"/>
</dbReference>
<evidence type="ECO:0000256" key="3">
    <source>
        <dbReference type="ARBA" id="ARBA00006171"/>
    </source>
</evidence>
<keyword evidence="6" id="KW-1185">Reference proteome</keyword>
<accession>A0A3E1P2P6</accession>
<dbReference type="InterPro" id="IPR006439">
    <property type="entry name" value="HAD-SF_hydro_IA"/>
</dbReference>
<dbReference type="InterPro" id="IPR036412">
    <property type="entry name" value="HAD-like_sf"/>
</dbReference>
<dbReference type="InterPro" id="IPR041492">
    <property type="entry name" value="HAD_2"/>
</dbReference>
<dbReference type="InterPro" id="IPR050155">
    <property type="entry name" value="HAD-like_hydrolase_sf"/>
</dbReference>
<dbReference type="PANTHER" id="PTHR43434">
    <property type="entry name" value="PHOSPHOGLYCOLATE PHOSPHATASE"/>
    <property type="match status" value="1"/>
</dbReference>
<dbReference type="InterPro" id="IPR023214">
    <property type="entry name" value="HAD_sf"/>
</dbReference>
<dbReference type="Proteomes" id="UP000261174">
    <property type="component" value="Unassembled WGS sequence"/>
</dbReference>
<dbReference type="NCBIfam" id="TIGR01549">
    <property type="entry name" value="HAD-SF-IA-v1"/>
    <property type="match status" value="1"/>
</dbReference>
<dbReference type="OrthoDB" id="9807630at2"/>
<comment type="pathway">
    <text evidence="2">Organic acid metabolism; glycolate biosynthesis; glycolate from 2-phosphoglycolate: step 1/1.</text>
</comment>
<protein>
    <recommendedName>
        <fullName evidence="4">phosphoglycolate phosphatase</fullName>
        <ecNumber evidence="4">3.1.3.18</ecNumber>
    </recommendedName>
</protein>
<dbReference type="NCBIfam" id="TIGR01509">
    <property type="entry name" value="HAD-SF-IA-v3"/>
    <property type="match status" value="1"/>
</dbReference>
<dbReference type="Gene3D" id="3.40.50.1000">
    <property type="entry name" value="HAD superfamily/HAD-like"/>
    <property type="match status" value="1"/>
</dbReference>
<dbReference type="EC" id="3.1.3.18" evidence="4"/>
<dbReference type="GO" id="GO:0006281">
    <property type="term" value="P:DNA repair"/>
    <property type="evidence" value="ECO:0007669"/>
    <property type="project" value="TreeGrafter"/>
</dbReference>
<reference evidence="5 6" key="1">
    <citation type="submission" date="2018-08" db="EMBL/GenBank/DDBJ databases">
        <title>Chitinophaga sp. K20C18050901, a novel bacterium isolated from forest soil.</title>
        <authorList>
            <person name="Wang C."/>
        </authorList>
    </citation>
    <scope>NUCLEOTIDE SEQUENCE [LARGE SCALE GENOMIC DNA]</scope>
    <source>
        <strain evidence="5 6">K20C18050901</strain>
    </source>
</reference>